<accession>A0AA86VZ60</accession>
<evidence type="ECO:0000313" key="1">
    <source>
        <dbReference type="EMBL" id="CAJ1961188.1"/>
    </source>
</evidence>
<dbReference type="AlphaFoldDB" id="A0AA86VZ60"/>
<proteinExistence type="predicted"/>
<sequence>MRSESQPRVLFATTSPTPLRFFRSFNVRLPFVNVLMIQYNEKPSPFCVGVGLAGFEYVLCGLSIEIISLVSGFLVVCFDMNGGDALCLCSVSLLLDLFKLPFSLVELFSAIGKVKGMTLLTLSASVPGMKLTVIHKTIVMLLRDRVHWWDKPCVSSFGANQFDDADETTGSIFEVRRSLHSRLGLPYGRPLLRNSNALDFSKLKSNDMVSLQKVAGGNVSLIFKVPMNTSIIFTKVILIW</sequence>
<dbReference type="Proteomes" id="UP001189624">
    <property type="component" value="Chromosome 6"/>
</dbReference>
<name>A0AA86VZ60_9FABA</name>
<dbReference type="Gramene" id="rna-AYBTSS11_LOCUS18592">
    <property type="protein sequence ID" value="CAJ1961188.1"/>
    <property type="gene ID" value="gene-AYBTSS11_LOCUS18592"/>
</dbReference>
<protein>
    <submittedName>
        <fullName evidence="1">Uncharacterized protein</fullName>
    </submittedName>
</protein>
<reference evidence="1" key="1">
    <citation type="submission" date="2023-10" db="EMBL/GenBank/DDBJ databases">
        <authorList>
            <person name="Domelevo Entfellner J.-B."/>
        </authorList>
    </citation>
    <scope>NUCLEOTIDE SEQUENCE</scope>
</reference>
<organism evidence="1 2">
    <name type="scientific">Sphenostylis stenocarpa</name>
    <dbReference type="NCBI Taxonomy" id="92480"/>
    <lineage>
        <taxon>Eukaryota</taxon>
        <taxon>Viridiplantae</taxon>
        <taxon>Streptophyta</taxon>
        <taxon>Embryophyta</taxon>
        <taxon>Tracheophyta</taxon>
        <taxon>Spermatophyta</taxon>
        <taxon>Magnoliopsida</taxon>
        <taxon>eudicotyledons</taxon>
        <taxon>Gunneridae</taxon>
        <taxon>Pentapetalae</taxon>
        <taxon>rosids</taxon>
        <taxon>fabids</taxon>
        <taxon>Fabales</taxon>
        <taxon>Fabaceae</taxon>
        <taxon>Papilionoideae</taxon>
        <taxon>50 kb inversion clade</taxon>
        <taxon>NPAAA clade</taxon>
        <taxon>indigoferoid/millettioid clade</taxon>
        <taxon>Phaseoleae</taxon>
        <taxon>Sphenostylis</taxon>
    </lineage>
</organism>
<gene>
    <name evidence="1" type="ORF">AYBTSS11_LOCUS18592</name>
</gene>
<keyword evidence="2" id="KW-1185">Reference proteome</keyword>
<evidence type="ECO:0000313" key="2">
    <source>
        <dbReference type="Proteomes" id="UP001189624"/>
    </source>
</evidence>
<dbReference type="EMBL" id="OY731403">
    <property type="protein sequence ID" value="CAJ1961188.1"/>
    <property type="molecule type" value="Genomic_DNA"/>
</dbReference>